<dbReference type="GO" id="GO:0015074">
    <property type="term" value="P:DNA integration"/>
    <property type="evidence" value="ECO:0007669"/>
    <property type="project" value="InterPro"/>
</dbReference>
<keyword evidence="2" id="KW-0695">RNA-directed DNA polymerase</keyword>
<dbReference type="EMBL" id="BKCJ010264891">
    <property type="protein sequence ID" value="GEZ31929.1"/>
    <property type="molecule type" value="Genomic_DNA"/>
</dbReference>
<keyword evidence="2" id="KW-0548">Nucleotidyltransferase</keyword>
<sequence length="232" mass="26934">MDFVTKLKKTITGQDTIWVIVNYLTTSAHFLPMREDDSLEKLMRQYLKEIVSRHEVPVSIISDRDGRFTSHFLWSLYKSLGTQLDMSTAYHPQTDGQSERTIQTLEDMLRACVLDLEEAAPFEALYGRKWRSLICWAEVGDSQLTDPKIIHEMTKKIVQIKSRIQAACDRQKSYADIIRKPFEFQVGDKVMLKASPRKGVRCPEFTWERKDQIQKKYPHLFANLVSALNAMS</sequence>
<dbReference type="PROSITE" id="PS50994">
    <property type="entry name" value="INTEGRASE"/>
    <property type="match status" value="1"/>
</dbReference>
<protein>
    <submittedName>
        <fullName evidence="2">Reverse transcriptase domain-containing protein</fullName>
    </submittedName>
</protein>
<dbReference type="GO" id="GO:0003676">
    <property type="term" value="F:nucleic acid binding"/>
    <property type="evidence" value="ECO:0007669"/>
    <property type="project" value="InterPro"/>
</dbReference>
<evidence type="ECO:0000259" key="1">
    <source>
        <dbReference type="PROSITE" id="PS50994"/>
    </source>
</evidence>
<gene>
    <name evidence="2" type="ORF">Tci_503902</name>
</gene>
<dbReference type="Gene3D" id="3.30.420.10">
    <property type="entry name" value="Ribonuclease H-like superfamily/Ribonuclease H"/>
    <property type="match status" value="1"/>
</dbReference>
<accession>A0A699I9W9</accession>
<dbReference type="InterPro" id="IPR036397">
    <property type="entry name" value="RNaseH_sf"/>
</dbReference>
<comment type="caution">
    <text evidence="2">The sequence shown here is derived from an EMBL/GenBank/DDBJ whole genome shotgun (WGS) entry which is preliminary data.</text>
</comment>
<name>A0A699I9W9_TANCI</name>
<keyword evidence="2" id="KW-0808">Transferase</keyword>
<dbReference type="SUPFAM" id="SSF53098">
    <property type="entry name" value="Ribonuclease H-like"/>
    <property type="match status" value="1"/>
</dbReference>
<dbReference type="PANTHER" id="PTHR45835">
    <property type="entry name" value="YALI0A06105P"/>
    <property type="match status" value="1"/>
</dbReference>
<dbReference type="AlphaFoldDB" id="A0A699I9W9"/>
<dbReference type="GO" id="GO:0003964">
    <property type="term" value="F:RNA-directed DNA polymerase activity"/>
    <property type="evidence" value="ECO:0007669"/>
    <property type="project" value="UniProtKB-KW"/>
</dbReference>
<dbReference type="InterPro" id="IPR012337">
    <property type="entry name" value="RNaseH-like_sf"/>
</dbReference>
<dbReference type="PANTHER" id="PTHR45835:SF103">
    <property type="entry name" value="RNA-DIRECTED DNA POLYMERASE"/>
    <property type="match status" value="1"/>
</dbReference>
<proteinExistence type="predicted"/>
<reference evidence="2" key="1">
    <citation type="journal article" date="2019" name="Sci. Rep.">
        <title>Draft genome of Tanacetum cinerariifolium, the natural source of mosquito coil.</title>
        <authorList>
            <person name="Yamashiro T."/>
            <person name="Shiraishi A."/>
            <person name="Satake H."/>
            <person name="Nakayama K."/>
        </authorList>
    </citation>
    <scope>NUCLEOTIDE SEQUENCE</scope>
</reference>
<feature type="domain" description="Integrase catalytic" evidence="1">
    <location>
        <begin position="1"/>
        <end position="155"/>
    </location>
</feature>
<organism evidence="2">
    <name type="scientific">Tanacetum cinerariifolium</name>
    <name type="common">Dalmatian daisy</name>
    <name type="synonym">Chrysanthemum cinerariifolium</name>
    <dbReference type="NCBI Taxonomy" id="118510"/>
    <lineage>
        <taxon>Eukaryota</taxon>
        <taxon>Viridiplantae</taxon>
        <taxon>Streptophyta</taxon>
        <taxon>Embryophyta</taxon>
        <taxon>Tracheophyta</taxon>
        <taxon>Spermatophyta</taxon>
        <taxon>Magnoliopsida</taxon>
        <taxon>eudicotyledons</taxon>
        <taxon>Gunneridae</taxon>
        <taxon>Pentapetalae</taxon>
        <taxon>asterids</taxon>
        <taxon>campanulids</taxon>
        <taxon>Asterales</taxon>
        <taxon>Asteraceae</taxon>
        <taxon>Asteroideae</taxon>
        <taxon>Anthemideae</taxon>
        <taxon>Anthemidinae</taxon>
        <taxon>Tanacetum</taxon>
    </lineage>
</organism>
<evidence type="ECO:0000313" key="2">
    <source>
        <dbReference type="EMBL" id="GEZ31929.1"/>
    </source>
</evidence>
<dbReference type="InterPro" id="IPR001584">
    <property type="entry name" value="Integrase_cat-core"/>
</dbReference>